<dbReference type="InterPro" id="IPR019109">
    <property type="entry name" value="MamF_MmsF"/>
</dbReference>
<keyword evidence="3 6" id="KW-1133">Transmembrane helix</keyword>
<feature type="compositionally biased region" description="Low complexity" evidence="5">
    <location>
        <begin position="167"/>
        <end position="178"/>
    </location>
</feature>
<reference evidence="8" key="1">
    <citation type="journal article" date="2019" name="Int. J. Syst. Evol. Microbiol.">
        <title>The Global Catalogue of Microorganisms (GCM) 10K type strain sequencing project: providing services to taxonomists for standard genome sequencing and annotation.</title>
        <authorList>
            <consortium name="The Broad Institute Genomics Platform"/>
            <consortium name="The Broad Institute Genome Sequencing Center for Infectious Disease"/>
            <person name="Wu L."/>
            <person name="Ma J."/>
        </authorList>
    </citation>
    <scope>NUCLEOTIDE SEQUENCE [LARGE SCALE GENOMIC DNA]</scope>
    <source>
        <strain evidence="8">CCUG 64793</strain>
    </source>
</reference>
<keyword evidence="8" id="KW-1185">Reference proteome</keyword>
<evidence type="ECO:0000313" key="7">
    <source>
        <dbReference type="EMBL" id="MFD1095637.1"/>
    </source>
</evidence>
<dbReference type="Proteomes" id="UP001597131">
    <property type="component" value="Unassembled WGS sequence"/>
</dbReference>
<sequence>MNSDTLHQDKTIATLIHLSVFTKYFIPFGNFIIPMVLWLTRKEKDFVDQHGRNAINFQISLFLYIILLVCLGIAGIIFLGAKLSLERPFIISEEQVHLENFSQAMPFLILVSTFGVLILGLFILEVYAVISASLKASEGKLYKYPLTINFISPAATGNHQSNHQSENEQFNNTQNQTL</sequence>
<keyword evidence="2 6" id="KW-0812">Transmembrane</keyword>
<comment type="subcellular location">
    <subcellularLocation>
        <location evidence="1">Membrane</location>
        <topology evidence="1">Multi-pass membrane protein</topology>
    </subcellularLocation>
</comment>
<feature type="region of interest" description="Disordered" evidence="5">
    <location>
        <begin position="157"/>
        <end position="178"/>
    </location>
</feature>
<feature type="transmembrane region" description="Helical" evidence="6">
    <location>
        <begin position="20"/>
        <end position="40"/>
    </location>
</feature>
<gene>
    <name evidence="7" type="ORF">ACFQ3Q_07755</name>
</gene>
<feature type="transmembrane region" description="Helical" evidence="6">
    <location>
        <begin position="105"/>
        <end position="130"/>
    </location>
</feature>
<accession>A0ABW3NT82</accession>
<dbReference type="EMBL" id="JBHTLI010000001">
    <property type="protein sequence ID" value="MFD1095637.1"/>
    <property type="molecule type" value="Genomic_DNA"/>
</dbReference>
<proteinExistence type="predicted"/>
<dbReference type="RefSeq" id="WP_380744539.1">
    <property type="nucleotide sequence ID" value="NZ_JBHTLI010000001.1"/>
</dbReference>
<dbReference type="Pfam" id="PF09685">
    <property type="entry name" value="MamF_MmsF"/>
    <property type="match status" value="1"/>
</dbReference>
<evidence type="ECO:0000256" key="5">
    <source>
        <dbReference type="SAM" id="MobiDB-lite"/>
    </source>
</evidence>
<evidence type="ECO:0000256" key="3">
    <source>
        <dbReference type="ARBA" id="ARBA00022989"/>
    </source>
</evidence>
<comment type="caution">
    <text evidence="7">The sequence shown here is derived from an EMBL/GenBank/DDBJ whole genome shotgun (WGS) entry which is preliminary data.</text>
</comment>
<protein>
    <submittedName>
        <fullName evidence="7">DUF4870 domain-containing protein</fullName>
    </submittedName>
</protein>
<evidence type="ECO:0000256" key="6">
    <source>
        <dbReference type="SAM" id="Phobius"/>
    </source>
</evidence>
<evidence type="ECO:0000256" key="2">
    <source>
        <dbReference type="ARBA" id="ARBA00022692"/>
    </source>
</evidence>
<evidence type="ECO:0000256" key="4">
    <source>
        <dbReference type="ARBA" id="ARBA00023136"/>
    </source>
</evidence>
<keyword evidence="4 6" id="KW-0472">Membrane</keyword>
<evidence type="ECO:0000313" key="8">
    <source>
        <dbReference type="Proteomes" id="UP001597131"/>
    </source>
</evidence>
<name>A0ABW3NT82_9FLAO</name>
<evidence type="ECO:0000256" key="1">
    <source>
        <dbReference type="ARBA" id="ARBA00004141"/>
    </source>
</evidence>
<feature type="transmembrane region" description="Helical" evidence="6">
    <location>
        <begin position="61"/>
        <end position="85"/>
    </location>
</feature>
<organism evidence="7 8">
    <name type="scientific">Salegentibacter chungangensis</name>
    <dbReference type="NCBI Taxonomy" id="1335724"/>
    <lineage>
        <taxon>Bacteria</taxon>
        <taxon>Pseudomonadati</taxon>
        <taxon>Bacteroidota</taxon>
        <taxon>Flavobacteriia</taxon>
        <taxon>Flavobacteriales</taxon>
        <taxon>Flavobacteriaceae</taxon>
        <taxon>Salegentibacter</taxon>
    </lineage>
</organism>